<dbReference type="SUPFAM" id="SSF54211">
    <property type="entry name" value="Ribosomal protein S5 domain 2-like"/>
    <property type="match status" value="2"/>
</dbReference>
<evidence type="ECO:0000256" key="13">
    <source>
        <dbReference type="ARBA" id="ARBA00022839"/>
    </source>
</evidence>
<dbReference type="InterPro" id="IPR003029">
    <property type="entry name" value="S1_domain"/>
</dbReference>
<dbReference type="EMBL" id="JAUYZG010000010">
    <property type="protein sequence ID" value="KAK2896284.1"/>
    <property type="molecule type" value="Genomic_DNA"/>
</dbReference>
<dbReference type="Pfam" id="PF03726">
    <property type="entry name" value="PNPase"/>
    <property type="match status" value="1"/>
</dbReference>
<name>A0AA88PQP2_9TELE</name>
<dbReference type="InterPro" id="IPR015847">
    <property type="entry name" value="ExoRNase_PH_dom2"/>
</dbReference>
<evidence type="ECO:0000256" key="12">
    <source>
        <dbReference type="ARBA" id="ARBA00022801"/>
    </source>
</evidence>
<evidence type="ECO:0000256" key="14">
    <source>
        <dbReference type="ARBA" id="ARBA00022884"/>
    </source>
</evidence>
<dbReference type="InterPro" id="IPR012340">
    <property type="entry name" value="NA-bd_OB-fold"/>
</dbReference>
<dbReference type="GO" id="GO:0006397">
    <property type="term" value="P:mRNA processing"/>
    <property type="evidence" value="ECO:0007669"/>
    <property type="project" value="UniProtKB-KW"/>
</dbReference>
<keyword evidence="17" id="KW-0496">Mitochondrion</keyword>
<evidence type="ECO:0000256" key="8">
    <source>
        <dbReference type="ARBA" id="ARBA00022664"/>
    </source>
</evidence>
<dbReference type="Gene3D" id="1.10.10.400">
    <property type="entry name" value="Polyribonucleotide nucleotidyltransferase, RNA-binding domain"/>
    <property type="match status" value="1"/>
</dbReference>
<evidence type="ECO:0000256" key="2">
    <source>
        <dbReference type="ARBA" id="ARBA00004496"/>
    </source>
</evidence>
<dbReference type="SUPFAM" id="SSF55666">
    <property type="entry name" value="Ribonuclease PH domain 2-like"/>
    <property type="match status" value="2"/>
</dbReference>
<dbReference type="FunFam" id="3.30.230.70:FF:000032">
    <property type="entry name" value="Polyribonucleotide nucleotidyltransferase 1"/>
    <property type="match status" value="1"/>
</dbReference>
<dbReference type="InterPro" id="IPR036612">
    <property type="entry name" value="KH_dom_type_1_sf"/>
</dbReference>
<dbReference type="FunFam" id="3.30.1370.10:FF:000044">
    <property type="entry name" value="Polyribonucleotide nucleotidyltransferase 1, mitochondrial"/>
    <property type="match status" value="1"/>
</dbReference>
<keyword evidence="26" id="KW-1185">Reference proteome</keyword>
<keyword evidence="11" id="KW-0540">Nuclease</keyword>
<dbReference type="Pfam" id="PF00013">
    <property type="entry name" value="KH_1"/>
    <property type="match status" value="1"/>
</dbReference>
<dbReference type="SMART" id="SM00316">
    <property type="entry name" value="S1"/>
    <property type="match status" value="1"/>
</dbReference>
<keyword evidence="6" id="KW-0963">Cytoplasm</keyword>
<accession>A0AA88PQP2</accession>
<evidence type="ECO:0000256" key="23">
    <source>
        <dbReference type="PROSITE-ProRule" id="PRU00117"/>
    </source>
</evidence>
<comment type="subcellular location">
    <subcellularLocation>
        <location evidence="2">Cytoplasm</location>
    </subcellularLocation>
    <subcellularLocation>
        <location evidence="20">Mitochondrion intermembrane space</location>
        <topology evidence="20">Peripheral membrane protein</topology>
    </subcellularLocation>
    <subcellularLocation>
        <location evidence="1">Mitochondrion matrix</location>
    </subcellularLocation>
</comment>
<evidence type="ECO:0000256" key="7">
    <source>
        <dbReference type="ARBA" id="ARBA00022553"/>
    </source>
</evidence>
<dbReference type="GO" id="GO:0005758">
    <property type="term" value="C:mitochondrial intermembrane space"/>
    <property type="evidence" value="ECO:0007669"/>
    <property type="project" value="UniProtKB-SubCell"/>
</dbReference>
<keyword evidence="15" id="KW-0809">Transit peptide</keyword>
<dbReference type="InterPro" id="IPR020568">
    <property type="entry name" value="Ribosomal_Su5_D2-typ_SF"/>
</dbReference>
<dbReference type="PROSITE" id="PS50084">
    <property type="entry name" value="KH_TYPE_1"/>
    <property type="match status" value="1"/>
</dbReference>
<dbReference type="Pfam" id="PF03725">
    <property type="entry name" value="RNase_PH_C"/>
    <property type="match status" value="1"/>
</dbReference>
<dbReference type="PROSITE" id="PS50126">
    <property type="entry name" value="S1"/>
    <property type="match status" value="1"/>
</dbReference>
<reference evidence="25" key="1">
    <citation type="submission" date="2023-08" db="EMBL/GenBank/DDBJ databases">
        <title>Chromosome-level Genome Assembly of mud carp (Cirrhinus molitorella).</title>
        <authorList>
            <person name="Liu H."/>
        </authorList>
    </citation>
    <scope>NUCLEOTIDE SEQUENCE</scope>
    <source>
        <strain evidence="25">Prfri</strain>
        <tissue evidence="25">Muscle</tissue>
    </source>
</reference>
<evidence type="ECO:0000256" key="22">
    <source>
        <dbReference type="ARBA" id="ARBA00072100"/>
    </source>
</evidence>
<protein>
    <recommendedName>
        <fullName evidence="22">Polyribonucleotide nucleotidyltransferase 1, mitochondrial</fullName>
        <ecNumber evidence="4">2.7.7.8</ecNumber>
    </recommendedName>
    <alternativeName>
        <fullName evidence="19">Polynucleotide phosphorylase 1</fullName>
    </alternativeName>
</protein>
<dbReference type="NCBIfam" id="NF008805">
    <property type="entry name" value="PRK11824.1"/>
    <property type="match status" value="1"/>
</dbReference>
<organism evidence="25 26">
    <name type="scientific">Cirrhinus molitorella</name>
    <name type="common">mud carp</name>
    <dbReference type="NCBI Taxonomy" id="172907"/>
    <lineage>
        <taxon>Eukaryota</taxon>
        <taxon>Metazoa</taxon>
        <taxon>Chordata</taxon>
        <taxon>Craniata</taxon>
        <taxon>Vertebrata</taxon>
        <taxon>Euteleostomi</taxon>
        <taxon>Actinopterygii</taxon>
        <taxon>Neopterygii</taxon>
        <taxon>Teleostei</taxon>
        <taxon>Ostariophysi</taxon>
        <taxon>Cypriniformes</taxon>
        <taxon>Cyprinidae</taxon>
        <taxon>Labeoninae</taxon>
        <taxon>Labeonini</taxon>
        <taxon>Cirrhinus</taxon>
    </lineage>
</organism>
<dbReference type="Pfam" id="PF01138">
    <property type="entry name" value="RNase_PH"/>
    <property type="match status" value="2"/>
</dbReference>
<evidence type="ECO:0000259" key="24">
    <source>
        <dbReference type="PROSITE" id="PS50126"/>
    </source>
</evidence>
<evidence type="ECO:0000256" key="18">
    <source>
        <dbReference type="ARBA" id="ARBA00023136"/>
    </source>
</evidence>
<evidence type="ECO:0000256" key="6">
    <source>
        <dbReference type="ARBA" id="ARBA00022490"/>
    </source>
</evidence>
<proteinExistence type="inferred from homology"/>
<keyword evidence="16" id="KW-0007">Acetylation</keyword>
<dbReference type="InterPro" id="IPR036456">
    <property type="entry name" value="PNPase_PH_RNA-bd_sf"/>
</dbReference>
<dbReference type="GO" id="GO:0000175">
    <property type="term" value="F:3'-5'-RNA exonuclease activity"/>
    <property type="evidence" value="ECO:0007669"/>
    <property type="project" value="TreeGrafter"/>
</dbReference>
<dbReference type="FunFam" id="2.40.50.140:FF:000113">
    <property type="entry name" value="polyribonucleotide nucleotidyltransferase 1, mitochondrial"/>
    <property type="match status" value="1"/>
</dbReference>
<evidence type="ECO:0000256" key="9">
    <source>
        <dbReference type="ARBA" id="ARBA00022679"/>
    </source>
</evidence>
<evidence type="ECO:0000256" key="17">
    <source>
        <dbReference type="ARBA" id="ARBA00023128"/>
    </source>
</evidence>
<dbReference type="FunFam" id="3.30.230.70:FF:000008">
    <property type="entry name" value="polyribonucleotide nucleotidyltransferase 1, mitochondrial"/>
    <property type="match status" value="1"/>
</dbReference>
<dbReference type="InterPro" id="IPR027408">
    <property type="entry name" value="PNPase/RNase_PH_dom_sf"/>
</dbReference>
<comment type="subunit">
    <text evidence="21">Homotrimer; in free form. Homooligomer. Component of the mitochondrial degradosome (mtEXO) complex which is a heteropentamer containing 2 copies of SUPV3L1 and 3 copies of PNPT1. As part of the mitochondrial degradosome complex, interacts with GRSF1 in an RNA-dependent manner; the interaction enhances the activity of the complex. Interacts with TCL1A; the interaction has no effect on PNPT1 exonuclease activity.</text>
</comment>
<dbReference type="PANTHER" id="PTHR11252">
    <property type="entry name" value="POLYRIBONUCLEOTIDE NUCLEOTIDYLTRANSFERASE"/>
    <property type="match status" value="1"/>
</dbReference>
<dbReference type="FunFam" id="1.10.10.400:FF:000001">
    <property type="entry name" value="Polyribonucleotide nucleotidyltransferase 1, mitochondrial"/>
    <property type="match status" value="1"/>
</dbReference>
<dbReference type="GO" id="GO:0005759">
    <property type="term" value="C:mitochondrial matrix"/>
    <property type="evidence" value="ECO:0007669"/>
    <property type="project" value="UniProtKB-SubCell"/>
</dbReference>
<dbReference type="Gene3D" id="2.40.50.140">
    <property type="entry name" value="Nucleic acid-binding proteins"/>
    <property type="match status" value="1"/>
</dbReference>
<comment type="similarity">
    <text evidence="3">Belongs to the polyribonucleotide nucleotidyltransferase family.</text>
</comment>
<dbReference type="SUPFAM" id="SSF50249">
    <property type="entry name" value="Nucleic acid-binding proteins"/>
    <property type="match status" value="1"/>
</dbReference>
<evidence type="ECO:0000256" key="21">
    <source>
        <dbReference type="ARBA" id="ARBA00064869"/>
    </source>
</evidence>
<dbReference type="InterPro" id="IPR004088">
    <property type="entry name" value="KH_dom_type_1"/>
</dbReference>
<dbReference type="GO" id="GO:0003723">
    <property type="term" value="F:RNA binding"/>
    <property type="evidence" value="ECO:0007669"/>
    <property type="project" value="UniProtKB-UniRule"/>
</dbReference>
<dbReference type="AlphaFoldDB" id="A0AA88PQP2"/>
<dbReference type="PIRSF" id="PIRSF005499">
    <property type="entry name" value="PNPase"/>
    <property type="match status" value="1"/>
</dbReference>
<dbReference type="CDD" id="cd11364">
    <property type="entry name" value="RNase_PH_PNPase_2"/>
    <property type="match status" value="1"/>
</dbReference>
<keyword evidence="13" id="KW-0269">Exonuclease</keyword>
<feature type="domain" description="S1 motif" evidence="24">
    <location>
        <begin position="665"/>
        <end position="736"/>
    </location>
</feature>
<evidence type="ECO:0000256" key="3">
    <source>
        <dbReference type="ARBA" id="ARBA00007404"/>
    </source>
</evidence>
<evidence type="ECO:0000256" key="16">
    <source>
        <dbReference type="ARBA" id="ARBA00022990"/>
    </source>
</evidence>
<dbReference type="GO" id="GO:0000965">
    <property type="term" value="P:mitochondrial RNA 3'-end processing"/>
    <property type="evidence" value="ECO:0007669"/>
    <property type="project" value="TreeGrafter"/>
</dbReference>
<evidence type="ECO:0000256" key="11">
    <source>
        <dbReference type="ARBA" id="ARBA00022722"/>
    </source>
</evidence>
<evidence type="ECO:0000256" key="10">
    <source>
        <dbReference type="ARBA" id="ARBA00022695"/>
    </source>
</evidence>
<dbReference type="InterPro" id="IPR036345">
    <property type="entry name" value="ExoRNase_PH_dom2_sf"/>
</dbReference>
<dbReference type="SUPFAM" id="SSF46915">
    <property type="entry name" value="Polynucleotide phosphorylase/guanosine pentaphosphate synthase (PNPase/GPSI), domain 3"/>
    <property type="match status" value="1"/>
</dbReference>
<dbReference type="Gene3D" id="3.30.1370.10">
    <property type="entry name" value="K Homology domain, type 1"/>
    <property type="match status" value="1"/>
</dbReference>
<dbReference type="CDD" id="cd09033">
    <property type="entry name" value="KH-I_PNPT1"/>
    <property type="match status" value="1"/>
</dbReference>
<evidence type="ECO:0000256" key="19">
    <source>
        <dbReference type="ARBA" id="ARBA00031451"/>
    </source>
</evidence>
<dbReference type="InterPro" id="IPR012162">
    <property type="entry name" value="PNPase"/>
</dbReference>
<dbReference type="NCBIfam" id="TIGR03591">
    <property type="entry name" value="polynuc_phos"/>
    <property type="match status" value="1"/>
</dbReference>
<dbReference type="Proteomes" id="UP001187343">
    <property type="component" value="Unassembled WGS sequence"/>
</dbReference>
<dbReference type="SMART" id="SM00322">
    <property type="entry name" value="KH"/>
    <property type="match status" value="1"/>
</dbReference>
<keyword evidence="7" id="KW-0597">Phosphoprotein</keyword>
<keyword evidence="12" id="KW-0378">Hydrolase</keyword>
<keyword evidence="9" id="KW-0808">Transferase</keyword>
<evidence type="ECO:0000256" key="4">
    <source>
        <dbReference type="ARBA" id="ARBA00012416"/>
    </source>
</evidence>
<keyword evidence="18" id="KW-0472">Membrane</keyword>
<evidence type="ECO:0000313" key="26">
    <source>
        <dbReference type="Proteomes" id="UP001187343"/>
    </source>
</evidence>
<dbReference type="CDD" id="cd11363">
    <property type="entry name" value="RNase_PH_PNPase_1"/>
    <property type="match status" value="1"/>
</dbReference>
<dbReference type="GO" id="GO:0004654">
    <property type="term" value="F:polyribonucleotide nucleotidyltransferase activity"/>
    <property type="evidence" value="ECO:0007669"/>
    <property type="project" value="UniProtKB-EC"/>
</dbReference>
<dbReference type="InterPro" id="IPR001247">
    <property type="entry name" value="ExoRNase_PH_dom1"/>
</dbReference>
<dbReference type="PANTHER" id="PTHR11252:SF0">
    <property type="entry name" value="POLYRIBONUCLEOTIDE NUCLEOTIDYLTRANSFERASE 1, MITOCHONDRIAL"/>
    <property type="match status" value="1"/>
</dbReference>
<keyword evidence="8" id="KW-0507">mRNA processing</keyword>
<dbReference type="GO" id="GO:0000958">
    <property type="term" value="P:mitochondrial mRNA catabolic process"/>
    <property type="evidence" value="ECO:0007669"/>
    <property type="project" value="TreeGrafter"/>
</dbReference>
<evidence type="ECO:0000256" key="15">
    <source>
        <dbReference type="ARBA" id="ARBA00022946"/>
    </source>
</evidence>
<evidence type="ECO:0000256" key="5">
    <source>
        <dbReference type="ARBA" id="ARBA00022448"/>
    </source>
</evidence>
<dbReference type="GO" id="GO:0005829">
    <property type="term" value="C:cytosol"/>
    <property type="evidence" value="ECO:0007669"/>
    <property type="project" value="TreeGrafter"/>
</dbReference>
<dbReference type="EC" id="2.7.7.8" evidence="4"/>
<dbReference type="InterPro" id="IPR015848">
    <property type="entry name" value="PNPase_PH_RNA-bd_bac/org-type"/>
</dbReference>
<dbReference type="InterPro" id="IPR004087">
    <property type="entry name" value="KH_dom"/>
</dbReference>
<evidence type="ECO:0000256" key="1">
    <source>
        <dbReference type="ARBA" id="ARBA00004305"/>
    </source>
</evidence>
<comment type="caution">
    <text evidence="25">The sequence shown here is derived from an EMBL/GenBank/DDBJ whole genome shotgun (WGS) entry which is preliminary data.</text>
</comment>
<dbReference type="Gene3D" id="3.30.230.70">
    <property type="entry name" value="GHMP Kinase, N-terminal domain"/>
    <property type="match status" value="2"/>
</dbReference>
<keyword evidence="5" id="KW-0813">Transport</keyword>
<evidence type="ECO:0000256" key="20">
    <source>
        <dbReference type="ARBA" id="ARBA00060410"/>
    </source>
</evidence>
<dbReference type="Pfam" id="PF00575">
    <property type="entry name" value="S1"/>
    <property type="match status" value="1"/>
</dbReference>
<evidence type="ECO:0000313" key="25">
    <source>
        <dbReference type="EMBL" id="KAK2896284.1"/>
    </source>
</evidence>
<dbReference type="SUPFAM" id="SSF54791">
    <property type="entry name" value="Eukaryotic type KH-domain (KH-domain type I)"/>
    <property type="match status" value="1"/>
</dbReference>
<keyword evidence="10" id="KW-0548">Nucleotidyltransferase</keyword>
<sequence>MRVMMMMMGCVMKARLGWVRFAAVRGFHERTVAVSLADRRLEISTGKLARFADGCAVVRLGETSVMVTAVSKTKPAAAQFMPLVVDYRQKAAAAGRIPTNYLRREMGTTDSEILTSRLIDRSIRPLFPAGYFYDTQVLCNILAADGVNDPDVLAINGASAALALSDIPWNGPIGAVRVGLVDGEFIINPTRSEMNGSKLNLVIAGAPSSQVVMMEAAAENVLQQDFSHAVKIGVKHTQQIIQAIQQMSREMKITKRTPAKIFTAVAEMVDYTRQLASDKIYAVFTDFTHDKISRDEAINKIRLEAEEHIREKFPQSESFEVVEAFNSVSKEIFRNLVLNEYRRCDGRDLTSLRNISCEVDVFKPLHGSALFQRGQTQVLCSVTFDSLESSMKTDVITTALSGIKDKNFMLHYEFPPYATNEIGKVGGTNRRELGHGALAEKALRPIIPADFPFTIRVTSEVLESNGSSSMASVCGGSLALMDAGVPISSAVAGVAIGLISKANPEKASEIQDYRLLTDILGIEDYNGDMDFKMAGSSKGITALQADIKVPGLPLKIVMEAIQQATVAKREILGIMNKCISKSRSSRKENGPVVENIKVPISRRALFVGPGGINLRRLQAQTGVTISQVDEETFSVFAPTPGAMNEAQEFVRDVCRDDQEQQLEFGAVYTATITEIRDIGVMVKLYPNMSPVLLHNSQLDHKRIKHPSALGLEVGQQIQVKYFGRDPTDGRMRLSRKVLQSPAAAVVKSLSDRHSVSIGASGEQVTDS</sequence>
<gene>
    <name evidence="25" type="ORF">Q8A67_010772</name>
</gene>
<keyword evidence="14 23" id="KW-0694">RNA-binding</keyword>